<keyword evidence="2" id="KW-1185">Reference proteome</keyword>
<evidence type="ECO:0000313" key="2">
    <source>
        <dbReference type="Proteomes" id="UP000823388"/>
    </source>
</evidence>
<evidence type="ECO:0000313" key="1">
    <source>
        <dbReference type="EMBL" id="KAG2610589.1"/>
    </source>
</evidence>
<dbReference type="AlphaFoldDB" id="A0A8T0TRS8"/>
<gene>
    <name evidence="1" type="ORF">PVAP13_4KG201906</name>
</gene>
<name>A0A8T0TRS8_PANVG</name>
<protein>
    <submittedName>
        <fullName evidence="1">Uncharacterized protein</fullName>
    </submittedName>
</protein>
<reference evidence="1" key="1">
    <citation type="submission" date="2020-05" db="EMBL/GenBank/DDBJ databases">
        <title>WGS assembly of Panicum virgatum.</title>
        <authorList>
            <person name="Lovell J.T."/>
            <person name="Jenkins J."/>
            <person name="Shu S."/>
            <person name="Juenger T.E."/>
            <person name="Schmutz J."/>
        </authorList>
    </citation>
    <scope>NUCLEOTIDE SEQUENCE</scope>
    <source>
        <strain evidence="1">AP13</strain>
    </source>
</reference>
<proteinExistence type="predicted"/>
<organism evidence="1 2">
    <name type="scientific">Panicum virgatum</name>
    <name type="common">Blackwell switchgrass</name>
    <dbReference type="NCBI Taxonomy" id="38727"/>
    <lineage>
        <taxon>Eukaryota</taxon>
        <taxon>Viridiplantae</taxon>
        <taxon>Streptophyta</taxon>
        <taxon>Embryophyta</taxon>
        <taxon>Tracheophyta</taxon>
        <taxon>Spermatophyta</taxon>
        <taxon>Magnoliopsida</taxon>
        <taxon>Liliopsida</taxon>
        <taxon>Poales</taxon>
        <taxon>Poaceae</taxon>
        <taxon>PACMAD clade</taxon>
        <taxon>Panicoideae</taxon>
        <taxon>Panicodae</taxon>
        <taxon>Paniceae</taxon>
        <taxon>Panicinae</taxon>
        <taxon>Panicum</taxon>
        <taxon>Panicum sect. Hiantes</taxon>
    </lineage>
</organism>
<sequence length="68" mass="7413">MLLPPPAPVLPGGSSTAGRPAHRWRFLCRSFPLRCCLMLARFGARARAPHARASSKLVFLPGPQLVHL</sequence>
<dbReference type="Proteomes" id="UP000823388">
    <property type="component" value="Chromosome 4K"/>
</dbReference>
<accession>A0A8T0TRS8</accession>
<dbReference type="EMBL" id="CM029043">
    <property type="protein sequence ID" value="KAG2610589.1"/>
    <property type="molecule type" value="Genomic_DNA"/>
</dbReference>
<comment type="caution">
    <text evidence="1">The sequence shown here is derived from an EMBL/GenBank/DDBJ whole genome shotgun (WGS) entry which is preliminary data.</text>
</comment>